<name>A0A8K0HML5_9ROSA</name>
<reference evidence="3" key="1">
    <citation type="submission" date="2020-03" db="EMBL/GenBank/DDBJ databases">
        <title>A high-quality chromosome-level genome assembly of a woody plant with both climbing and erect habits, Rhamnella rubrinervis.</title>
        <authorList>
            <person name="Lu Z."/>
            <person name="Yang Y."/>
            <person name="Zhu X."/>
            <person name="Sun Y."/>
        </authorList>
    </citation>
    <scope>NUCLEOTIDE SEQUENCE</scope>
    <source>
        <strain evidence="3">BYM</strain>
        <tissue evidence="3">Leaf</tissue>
    </source>
</reference>
<feature type="compositionally biased region" description="Basic and acidic residues" evidence="1">
    <location>
        <begin position="172"/>
        <end position="200"/>
    </location>
</feature>
<evidence type="ECO:0000313" key="3">
    <source>
        <dbReference type="EMBL" id="KAF3455245.1"/>
    </source>
</evidence>
<feature type="compositionally biased region" description="Basic and acidic residues" evidence="1">
    <location>
        <begin position="207"/>
        <end position="237"/>
    </location>
</feature>
<dbReference type="PANTHER" id="PTHR48449">
    <property type="entry name" value="DUF1985 DOMAIN-CONTAINING PROTEIN"/>
    <property type="match status" value="1"/>
</dbReference>
<feature type="domain" description="DUF1985" evidence="2">
    <location>
        <begin position="2"/>
        <end position="55"/>
    </location>
</feature>
<gene>
    <name evidence="3" type="ORF">FNV43_RR05693</name>
</gene>
<dbReference type="EMBL" id="VOIH02000002">
    <property type="protein sequence ID" value="KAF3455245.1"/>
    <property type="molecule type" value="Genomic_DNA"/>
</dbReference>
<keyword evidence="4" id="KW-1185">Reference proteome</keyword>
<sequence length="446" mass="51391">MEDDDMVKLSLLYIMECGILEKESHNNIKMDHVSLVEDLHTFNTYPWGKEAWEATKNALYKALDKHKFSRTYSLGRCPLTFQVWGYEAIHKLRSIGEGEDDMLTTSELDHNAHHYARSTDKKAADKGENIPKYIIPPSMEDEDVIYEEYVNKEEVVNKEEIEVEAKHQINKEEDEVVNKEESEAINEEEKEKENKAAIKEDNEDVNMEEKENEAATKEDNEDVNMEKENEATTKDNEDVNMEENEVVNNQDNKDVNKEDKTNKTTNEDKFETVNKDDNVNNIEDTEATVKAMVENKDTDQTGSIVQSTVMSTIDTATHVQVDEKKNEELNIGVLGYKRLRRKGAKMKSPYVVHKELKDRLKNTLPANHFNPMKQPTDHVVKSFAAYMLKDPSKVVSLSEYEPITIEFMEVMVKTAEWLTDVRRLRCVHAQIHGILDGQSSTDIQPI</sequence>
<dbReference type="InterPro" id="IPR015410">
    <property type="entry name" value="DUF1985"/>
</dbReference>
<feature type="compositionally biased region" description="Basic and acidic residues" evidence="1">
    <location>
        <begin position="251"/>
        <end position="263"/>
    </location>
</feature>
<evidence type="ECO:0000256" key="1">
    <source>
        <dbReference type="SAM" id="MobiDB-lite"/>
    </source>
</evidence>
<evidence type="ECO:0000313" key="4">
    <source>
        <dbReference type="Proteomes" id="UP000796880"/>
    </source>
</evidence>
<organism evidence="3 4">
    <name type="scientific">Rhamnella rubrinervis</name>
    <dbReference type="NCBI Taxonomy" id="2594499"/>
    <lineage>
        <taxon>Eukaryota</taxon>
        <taxon>Viridiplantae</taxon>
        <taxon>Streptophyta</taxon>
        <taxon>Embryophyta</taxon>
        <taxon>Tracheophyta</taxon>
        <taxon>Spermatophyta</taxon>
        <taxon>Magnoliopsida</taxon>
        <taxon>eudicotyledons</taxon>
        <taxon>Gunneridae</taxon>
        <taxon>Pentapetalae</taxon>
        <taxon>rosids</taxon>
        <taxon>fabids</taxon>
        <taxon>Rosales</taxon>
        <taxon>Rhamnaceae</taxon>
        <taxon>rhamnoid group</taxon>
        <taxon>Rhamneae</taxon>
        <taxon>Rhamnella</taxon>
    </lineage>
</organism>
<dbReference type="Pfam" id="PF09331">
    <property type="entry name" value="DUF1985"/>
    <property type="match status" value="1"/>
</dbReference>
<evidence type="ECO:0000259" key="2">
    <source>
        <dbReference type="Pfam" id="PF09331"/>
    </source>
</evidence>
<dbReference type="AlphaFoldDB" id="A0A8K0HML5"/>
<proteinExistence type="predicted"/>
<accession>A0A8K0HML5</accession>
<protein>
    <recommendedName>
        <fullName evidence="2">DUF1985 domain-containing protein</fullName>
    </recommendedName>
</protein>
<dbReference type="PANTHER" id="PTHR48449:SF1">
    <property type="entry name" value="DUF1985 DOMAIN-CONTAINING PROTEIN"/>
    <property type="match status" value="1"/>
</dbReference>
<dbReference type="Proteomes" id="UP000796880">
    <property type="component" value="Unassembled WGS sequence"/>
</dbReference>
<dbReference type="OrthoDB" id="1930729at2759"/>
<feature type="region of interest" description="Disordered" evidence="1">
    <location>
        <begin position="172"/>
        <end position="263"/>
    </location>
</feature>
<comment type="caution">
    <text evidence="3">The sequence shown here is derived from an EMBL/GenBank/DDBJ whole genome shotgun (WGS) entry which is preliminary data.</text>
</comment>